<dbReference type="SUPFAM" id="SSF46785">
    <property type="entry name" value="Winged helix' DNA-binding domain"/>
    <property type="match status" value="1"/>
</dbReference>
<keyword evidence="3" id="KW-0804">Transcription</keyword>
<evidence type="ECO:0000256" key="4">
    <source>
        <dbReference type="SAM" id="MobiDB-lite"/>
    </source>
</evidence>
<dbReference type="PANTHER" id="PTHR42756">
    <property type="entry name" value="TRANSCRIPTIONAL REGULATOR, MARR"/>
    <property type="match status" value="1"/>
</dbReference>
<evidence type="ECO:0000256" key="3">
    <source>
        <dbReference type="ARBA" id="ARBA00023163"/>
    </source>
</evidence>
<reference evidence="6 7" key="1">
    <citation type="submission" date="2022-10" db="EMBL/GenBank/DDBJ databases">
        <title>Defluviimonas sp. nov., isolated from ocean surface water.</title>
        <authorList>
            <person name="He W."/>
            <person name="Wang L."/>
            <person name="Zhang D.-F."/>
        </authorList>
    </citation>
    <scope>NUCLEOTIDE SEQUENCE [LARGE SCALE GENOMIC DNA]</scope>
    <source>
        <strain evidence="6 7">WL0002</strain>
    </source>
</reference>
<gene>
    <name evidence="6" type="ORF">OEW28_11660</name>
</gene>
<dbReference type="InterPro" id="IPR000835">
    <property type="entry name" value="HTH_MarR-typ"/>
</dbReference>
<evidence type="ECO:0000256" key="1">
    <source>
        <dbReference type="ARBA" id="ARBA00023015"/>
    </source>
</evidence>
<dbReference type="SMART" id="SM00347">
    <property type="entry name" value="HTH_MARR"/>
    <property type="match status" value="1"/>
</dbReference>
<keyword evidence="7" id="KW-1185">Reference proteome</keyword>
<proteinExistence type="predicted"/>
<dbReference type="PRINTS" id="PR00598">
    <property type="entry name" value="HTHMARR"/>
</dbReference>
<dbReference type="InterPro" id="IPR036390">
    <property type="entry name" value="WH_DNA-bd_sf"/>
</dbReference>
<evidence type="ECO:0000313" key="7">
    <source>
        <dbReference type="Proteomes" id="UP001652542"/>
    </source>
</evidence>
<evidence type="ECO:0000256" key="2">
    <source>
        <dbReference type="ARBA" id="ARBA00023125"/>
    </source>
</evidence>
<name>A0ABT2ZDS8_9RHOB</name>
<evidence type="ECO:0000313" key="6">
    <source>
        <dbReference type="EMBL" id="MCV2869282.1"/>
    </source>
</evidence>
<accession>A0ABT2ZDS8</accession>
<keyword evidence="2" id="KW-0238">DNA-binding</keyword>
<feature type="domain" description="HTH marR-type" evidence="5">
    <location>
        <begin position="9"/>
        <end position="142"/>
    </location>
</feature>
<feature type="compositionally biased region" description="Basic and acidic residues" evidence="4">
    <location>
        <begin position="149"/>
        <end position="167"/>
    </location>
</feature>
<sequence length="178" mass="19870">MGKDQFRLSGFLPYRLAVLSERVSHRLSIEYGKIRGLSVAEWRVLVHLSRQGAISVKDIHDCVNLEKSRVSRAVSRLEAAGLVEKVPGETDGRLVEISLTVAGETALSDILPAARAYEDKLCARISRQDMDTFCRVMEQIHSVLDDDPEAKRRSRMDLQRPDIERRSAGSLPSGDPSL</sequence>
<dbReference type="Pfam" id="PF12802">
    <property type="entry name" value="MarR_2"/>
    <property type="match status" value="1"/>
</dbReference>
<feature type="region of interest" description="Disordered" evidence="4">
    <location>
        <begin position="147"/>
        <end position="178"/>
    </location>
</feature>
<dbReference type="Proteomes" id="UP001652542">
    <property type="component" value="Unassembled WGS sequence"/>
</dbReference>
<dbReference type="InterPro" id="IPR036388">
    <property type="entry name" value="WH-like_DNA-bd_sf"/>
</dbReference>
<comment type="caution">
    <text evidence="6">The sequence shown here is derived from an EMBL/GenBank/DDBJ whole genome shotgun (WGS) entry which is preliminary data.</text>
</comment>
<organism evidence="6 7">
    <name type="scientific">Albidovulum marisflavi</name>
    <dbReference type="NCBI Taxonomy" id="2984159"/>
    <lineage>
        <taxon>Bacteria</taxon>
        <taxon>Pseudomonadati</taxon>
        <taxon>Pseudomonadota</taxon>
        <taxon>Alphaproteobacteria</taxon>
        <taxon>Rhodobacterales</taxon>
        <taxon>Paracoccaceae</taxon>
        <taxon>Albidovulum</taxon>
    </lineage>
</organism>
<dbReference type="RefSeq" id="WP_263734931.1">
    <property type="nucleotide sequence ID" value="NZ_JAOWKY010000002.1"/>
</dbReference>
<dbReference type="PROSITE" id="PS50995">
    <property type="entry name" value="HTH_MARR_2"/>
    <property type="match status" value="1"/>
</dbReference>
<dbReference type="PANTHER" id="PTHR42756:SF1">
    <property type="entry name" value="TRANSCRIPTIONAL REPRESSOR OF EMRAB OPERON"/>
    <property type="match status" value="1"/>
</dbReference>
<evidence type="ECO:0000259" key="5">
    <source>
        <dbReference type="PROSITE" id="PS50995"/>
    </source>
</evidence>
<protein>
    <submittedName>
        <fullName evidence="6">MarR family transcriptional regulator</fullName>
    </submittedName>
</protein>
<keyword evidence="1" id="KW-0805">Transcription regulation</keyword>
<dbReference type="Gene3D" id="1.10.10.10">
    <property type="entry name" value="Winged helix-like DNA-binding domain superfamily/Winged helix DNA-binding domain"/>
    <property type="match status" value="1"/>
</dbReference>
<dbReference type="EMBL" id="JAOWKY010000002">
    <property type="protein sequence ID" value="MCV2869282.1"/>
    <property type="molecule type" value="Genomic_DNA"/>
</dbReference>